<gene>
    <name evidence="1" type="ORF">ENJ51_02020</name>
</gene>
<dbReference type="Proteomes" id="UP000885750">
    <property type="component" value="Unassembled WGS sequence"/>
</dbReference>
<comment type="caution">
    <text evidence="1">The sequence shown here is derived from an EMBL/GenBank/DDBJ whole genome shotgun (WGS) entry which is preliminary data.</text>
</comment>
<reference evidence="1" key="1">
    <citation type="journal article" date="2020" name="mSystems">
        <title>Genome- and Community-Level Interaction Insights into Carbon Utilization and Element Cycling Functions of Hydrothermarchaeota in Hydrothermal Sediment.</title>
        <authorList>
            <person name="Zhou Z."/>
            <person name="Liu Y."/>
            <person name="Xu W."/>
            <person name="Pan J."/>
            <person name="Luo Z.H."/>
            <person name="Li M."/>
        </authorList>
    </citation>
    <scope>NUCLEOTIDE SEQUENCE [LARGE SCALE GENOMIC DNA]</scope>
    <source>
        <strain evidence="1">HyVt-493</strain>
    </source>
</reference>
<accession>A0A7V2SYP5</accession>
<feature type="non-terminal residue" evidence="1">
    <location>
        <position position="109"/>
    </location>
</feature>
<organism evidence="1">
    <name type="scientific">Leucothrix mucor</name>
    <dbReference type="NCBI Taxonomy" id="45248"/>
    <lineage>
        <taxon>Bacteria</taxon>
        <taxon>Pseudomonadati</taxon>
        <taxon>Pseudomonadota</taxon>
        <taxon>Gammaproteobacteria</taxon>
        <taxon>Thiotrichales</taxon>
        <taxon>Thiotrichaceae</taxon>
        <taxon>Leucothrix</taxon>
    </lineage>
</organism>
<dbReference type="Gene3D" id="2.60.40.1190">
    <property type="match status" value="1"/>
</dbReference>
<dbReference type="AlphaFoldDB" id="A0A7V2SYP5"/>
<protein>
    <submittedName>
        <fullName evidence="1">Uncharacterized protein</fullName>
    </submittedName>
</protein>
<dbReference type="EMBL" id="DRMS01000080">
    <property type="protein sequence ID" value="HFC91570.1"/>
    <property type="molecule type" value="Genomic_DNA"/>
</dbReference>
<name>A0A7V2SYP5_LEUMU</name>
<evidence type="ECO:0000313" key="1">
    <source>
        <dbReference type="EMBL" id="HFC91570.1"/>
    </source>
</evidence>
<sequence length="109" mass="12557">MHTLICHPSTPSSLQIKISSNATYLANGKLQLNYVLQGDLEGIQLPQQCKPEQKDDLWQHTCFEAFVGFSGETHYHEYNISPSGCWAIYAFKDYRQQKQYKPPHEPTIQ</sequence>
<proteinExistence type="predicted"/>